<keyword evidence="3" id="KW-1133">Transmembrane helix</keyword>
<dbReference type="EMBL" id="KV875509">
    <property type="protein sequence ID" value="RZR71248.1"/>
    <property type="molecule type" value="Genomic_DNA"/>
</dbReference>
<dbReference type="EMBL" id="JAQQAF010000001">
    <property type="protein sequence ID" value="KAJ8512870.1"/>
    <property type="molecule type" value="Genomic_DNA"/>
</dbReference>
<keyword evidence="2 3" id="KW-0472">Membrane</keyword>
<keyword evidence="6" id="KW-1185">Reference proteome</keyword>
<evidence type="ECO:0000256" key="2">
    <source>
        <dbReference type="ARBA" id="ARBA00023136"/>
    </source>
</evidence>
<sequence>MPRLISERGRRTSWLVWLAAIVCAILAIVVIITSIIVLAIYLIYQPRMPYIKVAYAQLNNLGYDQSGLLEIEMALKLVVENDNTKVHAIFSDQSFILQFHGIDVAELRADPFDIAKNSSFDLNYLFQSSPIPLDEVAMETMDMALKKGVVPFDLHGQARTRWRVSYFSLKCWTHLSCQLHFFWPNGSTINLDCSSKSH</sequence>
<dbReference type="PANTHER" id="PTHR31234:SF66">
    <property type="entry name" value="LATE EMBRYOGENESIS ABUNDANT PROTEIN"/>
    <property type="match status" value="1"/>
</dbReference>
<dbReference type="AlphaFoldDB" id="A0A445MAN1"/>
<gene>
    <name evidence="5" type="ORF">BHM03_00004234</name>
    <name evidence="4" type="ORF">OPV22_003304</name>
</gene>
<evidence type="ECO:0000313" key="6">
    <source>
        <dbReference type="Proteomes" id="UP001222027"/>
    </source>
</evidence>
<dbReference type="GO" id="GO:0005886">
    <property type="term" value="C:plasma membrane"/>
    <property type="evidence" value="ECO:0007669"/>
    <property type="project" value="TreeGrafter"/>
</dbReference>
<evidence type="ECO:0000313" key="5">
    <source>
        <dbReference type="EMBL" id="RZR71248.1"/>
    </source>
</evidence>
<proteinExistence type="predicted"/>
<evidence type="ECO:0000313" key="4">
    <source>
        <dbReference type="EMBL" id="KAJ8512870.1"/>
    </source>
</evidence>
<comment type="subcellular location">
    <subcellularLocation>
        <location evidence="1">Membrane</location>
    </subcellularLocation>
</comment>
<reference evidence="4 6" key="2">
    <citation type="submission" date="2022-12" db="EMBL/GenBank/DDBJ databases">
        <title>Chromosome-scale assembly of the Ensete ventricosum genome.</title>
        <authorList>
            <person name="Dussert Y."/>
            <person name="Stocks J."/>
            <person name="Wendawek A."/>
            <person name="Woldeyes F."/>
            <person name="Nichols R.A."/>
            <person name="Borrell J.S."/>
        </authorList>
    </citation>
    <scope>NUCLEOTIDE SEQUENCE [LARGE SCALE GENOMIC DNA]</scope>
    <source>
        <strain evidence="6">cv. Maze</strain>
        <strain evidence="4">MazeRef_0001</strain>
        <tissue evidence="4">Seeds</tissue>
    </source>
</reference>
<accession>A0A445MAN1</accession>
<keyword evidence="3" id="KW-0812">Transmembrane</keyword>
<protein>
    <recommendedName>
        <fullName evidence="7">Late embryogenesis abundant protein LEA-2 subgroup domain-containing protein</fullName>
    </recommendedName>
</protein>
<feature type="transmembrane region" description="Helical" evidence="3">
    <location>
        <begin position="14"/>
        <end position="44"/>
    </location>
</feature>
<name>A0A445MAN1_ENSVE</name>
<organism evidence="5">
    <name type="scientific">Ensete ventricosum</name>
    <name type="common">Abyssinian banana</name>
    <name type="synonym">Musa ensete</name>
    <dbReference type="NCBI Taxonomy" id="4639"/>
    <lineage>
        <taxon>Eukaryota</taxon>
        <taxon>Viridiplantae</taxon>
        <taxon>Streptophyta</taxon>
        <taxon>Embryophyta</taxon>
        <taxon>Tracheophyta</taxon>
        <taxon>Spermatophyta</taxon>
        <taxon>Magnoliopsida</taxon>
        <taxon>Liliopsida</taxon>
        <taxon>Zingiberales</taxon>
        <taxon>Musaceae</taxon>
        <taxon>Ensete</taxon>
    </lineage>
</organism>
<dbReference type="InterPro" id="IPR044839">
    <property type="entry name" value="NDR1-like"/>
</dbReference>
<evidence type="ECO:0000256" key="1">
    <source>
        <dbReference type="ARBA" id="ARBA00004370"/>
    </source>
</evidence>
<dbReference type="Proteomes" id="UP001222027">
    <property type="component" value="Unassembled WGS sequence"/>
</dbReference>
<reference evidence="5" key="1">
    <citation type="journal article" date="2018" name="Data Brief">
        <title>Genome sequence data from 17 accessions of Ensete ventricosum, a staple food crop for millions in Ethiopia.</title>
        <authorList>
            <person name="Yemataw Z."/>
            <person name="Muzemil S."/>
            <person name="Ambachew D."/>
            <person name="Tripathi L."/>
            <person name="Tesfaye K."/>
            <person name="Chala A."/>
            <person name="Farbos A."/>
            <person name="O'Neill P."/>
            <person name="Moore K."/>
            <person name="Grant M."/>
            <person name="Studholme D.J."/>
        </authorList>
    </citation>
    <scope>NUCLEOTIDE SEQUENCE [LARGE SCALE GENOMIC DNA]</scope>
    <source>
        <tissue evidence="5">Leaf</tissue>
    </source>
</reference>
<dbReference type="PANTHER" id="PTHR31234">
    <property type="entry name" value="LATE EMBRYOGENESIS ABUNDANT (LEA) HYDROXYPROLINE-RICH GLYCOPROTEIN FAMILY"/>
    <property type="match status" value="1"/>
</dbReference>
<dbReference type="OrthoDB" id="1875580at2759"/>
<dbReference type="GO" id="GO:0098542">
    <property type="term" value="P:defense response to other organism"/>
    <property type="evidence" value="ECO:0007669"/>
    <property type="project" value="InterPro"/>
</dbReference>
<evidence type="ECO:0008006" key="7">
    <source>
        <dbReference type="Google" id="ProtNLM"/>
    </source>
</evidence>
<dbReference type="Proteomes" id="UP000290560">
    <property type="component" value="Unassembled WGS sequence"/>
</dbReference>
<evidence type="ECO:0000256" key="3">
    <source>
        <dbReference type="SAM" id="Phobius"/>
    </source>
</evidence>